<keyword evidence="4" id="KW-1185">Reference proteome</keyword>
<dbReference type="EMBL" id="WBNQ01028544">
    <property type="protein sequence ID" value="NXX66709.1"/>
    <property type="molecule type" value="Genomic_DNA"/>
</dbReference>
<dbReference type="AlphaFoldDB" id="A0A852JR91"/>
<comment type="caution">
    <text evidence="3">The sequence shown here is derived from an EMBL/GenBank/DDBJ whole genome shotgun (WGS) entry which is preliminary data.</text>
</comment>
<dbReference type="OrthoDB" id="291007at2759"/>
<feature type="domain" description="MATH" evidence="1">
    <location>
        <begin position="2"/>
        <end position="67"/>
    </location>
</feature>
<protein>
    <submittedName>
        <fullName evidence="3">MEP1A protein</fullName>
    </submittedName>
</protein>
<dbReference type="Proteomes" id="UP000618746">
    <property type="component" value="Unassembled WGS sequence"/>
</dbReference>
<evidence type="ECO:0000313" key="3">
    <source>
        <dbReference type="EMBL" id="NXX67619.1"/>
    </source>
</evidence>
<dbReference type="Pfam" id="PF22486">
    <property type="entry name" value="MATH_2"/>
    <property type="match status" value="1"/>
</dbReference>
<reference evidence="3" key="1">
    <citation type="submission" date="2020-02" db="EMBL/GenBank/DDBJ databases">
        <title>Bird 10,000 Genomes (B10K) Project - Family phase.</title>
        <authorList>
            <person name="Zhang G."/>
        </authorList>
    </citation>
    <scope>NUCLEOTIDE SEQUENCE</scope>
    <source>
        <strain evidence="3">B10K-DU-023-52</strain>
        <tissue evidence="3">Mixed tissue sample</tissue>
    </source>
</reference>
<dbReference type="Gene3D" id="2.60.210.10">
    <property type="entry name" value="Apoptosis, Tumor Necrosis Factor Receptor Associated Protein 2, Chain A"/>
    <property type="match status" value="1"/>
</dbReference>
<sequence>EGYGFGISVLPNYQNSSYARVAFHLCSGENDAVLEWPALNRQVILTVLDQDPDVLKRMSSSRSFTTSKDQVVSGK</sequence>
<feature type="non-terminal residue" evidence="3">
    <location>
        <position position="75"/>
    </location>
</feature>
<evidence type="ECO:0000313" key="2">
    <source>
        <dbReference type="EMBL" id="NXX66709.1"/>
    </source>
</evidence>
<organism evidence="3 4">
    <name type="scientific">Spizella passerina</name>
    <name type="common">Chipping sparrow</name>
    <dbReference type="NCBI Taxonomy" id="40210"/>
    <lineage>
        <taxon>Eukaryota</taxon>
        <taxon>Metazoa</taxon>
        <taxon>Chordata</taxon>
        <taxon>Craniata</taxon>
        <taxon>Vertebrata</taxon>
        <taxon>Euteleostomi</taxon>
        <taxon>Archelosauria</taxon>
        <taxon>Archosauria</taxon>
        <taxon>Dinosauria</taxon>
        <taxon>Saurischia</taxon>
        <taxon>Theropoda</taxon>
        <taxon>Coelurosauria</taxon>
        <taxon>Aves</taxon>
        <taxon>Neognathae</taxon>
        <taxon>Neoaves</taxon>
        <taxon>Telluraves</taxon>
        <taxon>Australaves</taxon>
        <taxon>Passeriformes</taxon>
        <taxon>Passerellidae</taxon>
        <taxon>Spizella</taxon>
    </lineage>
</organism>
<name>A0A852JR91_SPIPA</name>
<feature type="non-terminal residue" evidence="3">
    <location>
        <position position="1"/>
    </location>
</feature>
<dbReference type="EMBL" id="WBNQ01040006">
    <property type="protein sequence ID" value="NXX67619.1"/>
    <property type="molecule type" value="Genomic_DNA"/>
</dbReference>
<evidence type="ECO:0000259" key="1">
    <source>
        <dbReference type="Pfam" id="PF22486"/>
    </source>
</evidence>
<dbReference type="InterPro" id="IPR002083">
    <property type="entry name" value="MATH/TRAF_dom"/>
</dbReference>
<proteinExistence type="predicted"/>
<accession>A0A852JR91</accession>
<gene>
    <name evidence="3" type="primary">Mep1a_1</name>
    <name evidence="2" type="synonym">Mep1a_0</name>
    <name evidence="2" type="ORF">SPIPAS_R09187</name>
    <name evidence="3" type="ORF">SPIPAS_R09940</name>
</gene>
<dbReference type="SUPFAM" id="SSF49599">
    <property type="entry name" value="TRAF domain-like"/>
    <property type="match status" value="1"/>
</dbReference>
<dbReference type="InterPro" id="IPR008974">
    <property type="entry name" value="TRAF-like"/>
</dbReference>
<evidence type="ECO:0000313" key="4">
    <source>
        <dbReference type="Proteomes" id="UP000618746"/>
    </source>
</evidence>